<evidence type="ECO:0000313" key="3">
    <source>
        <dbReference type="Proteomes" id="UP001075354"/>
    </source>
</evidence>
<dbReference type="EMBL" id="JAPTSV010000009">
    <property type="protein sequence ID" value="KAJ1524636.1"/>
    <property type="molecule type" value="Genomic_DNA"/>
</dbReference>
<keyword evidence="3" id="KW-1185">Reference proteome</keyword>
<dbReference type="AlphaFoldDB" id="A0AAV7XJE2"/>
<sequence length="502" mass="54366">MSNDELALLLKDYGLEHLEKKCRDLKFSLRAVLSLDEGDLGLLTEFPGEKILLRSLIRDKRKNATGCAESGGSSSASASSSNGGTTCGGSSGGSGSSGSSGSGGGSGGSGGSSSSGPTDSTTPLSRPGKRLRADPPAAAAASKLQKFDEAAKLRELSLADLLNEDECGGKHILEEGYKASVQAYHDDVDDDLDAPILSESQRDKITEVVVRFLLKLTQNPDHKFFPILTQKIVQLFPCESEDTYYVAPRSQNPNQIHPKGKIPNRLRNEKHRRNLLKRFNPLSEPSSSSPACQQHTSGNLEKLLRTGKCSLLMILEDFKLLREEAASKLLENWNVFVRKLFAIASRDVKDKSIKQLVAEAKVIPQTSVNQNKLASIILEILPHIRPNHFFMEKNQQVKATVDIVKNSYLLTVEKDTDIVQALKARREALSTGSGGGQPLIVLVKTEVSGKRAALNLARCAFPKPRCKITRVSGFPSAGLTDRAGATRRQTCPGSRPGSFGYK</sequence>
<gene>
    <name evidence="2" type="ORF">ONE63_011120</name>
</gene>
<feature type="region of interest" description="Disordered" evidence="1">
    <location>
        <begin position="64"/>
        <end position="139"/>
    </location>
</feature>
<feature type="region of interest" description="Disordered" evidence="1">
    <location>
        <begin position="479"/>
        <end position="502"/>
    </location>
</feature>
<proteinExistence type="predicted"/>
<protein>
    <submittedName>
        <fullName evidence="2">Uncharacterized protein</fullName>
    </submittedName>
</protein>
<evidence type="ECO:0000313" key="2">
    <source>
        <dbReference type="EMBL" id="KAJ1524636.1"/>
    </source>
</evidence>
<evidence type="ECO:0000256" key="1">
    <source>
        <dbReference type="SAM" id="MobiDB-lite"/>
    </source>
</evidence>
<accession>A0AAV7XJE2</accession>
<name>A0AAV7XJE2_9NEOP</name>
<comment type="caution">
    <text evidence="2">The sequence shown here is derived from an EMBL/GenBank/DDBJ whole genome shotgun (WGS) entry which is preliminary data.</text>
</comment>
<reference evidence="2" key="1">
    <citation type="submission" date="2022-12" db="EMBL/GenBank/DDBJ databases">
        <title>Chromosome-level genome assembly of the bean flower thrips Megalurothrips usitatus.</title>
        <authorList>
            <person name="Ma L."/>
            <person name="Liu Q."/>
            <person name="Li H."/>
            <person name="Cai W."/>
        </authorList>
    </citation>
    <scope>NUCLEOTIDE SEQUENCE</scope>
    <source>
        <strain evidence="2">Cailab_2022a</strain>
    </source>
</reference>
<organism evidence="2 3">
    <name type="scientific">Megalurothrips usitatus</name>
    <name type="common">bean blossom thrips</name>
    <dbReference type="NCBI Taxonomy" id="439358"/>
    <lineage>
        <taxon>Eukaryota</taxon>
        <taxon>Metazoa</taxon>
        <taxon>Ecdysozoa</taxon>
        <taxon>Arthropoda</taxon>
        <taxon>Hexapoda</taxon>
        <taxon>Insecta</taxon>
        <taxon>Pterygota</taxon>
        <taxon>Neoptera</taxon>
        <taxon>Paraneoptera</taxon>
        <taxon>Thysanoptera</taxon>
        <taxon>Terebrantia</taxon>
        <taxon>Thripoidea</taxon>
        <taxon>Thripidae</taxon>
        <taxon>Megalurothrips</taxon>
    </lineage>
</organism>
<feature type="compositionally biased region" description="Gly residues" evidence="1">
    <location>
        <begin position="85"/>
        <end position="113"/>
    </location>
</feature>
<dbReference type="Proteomes" id="UP001075354">
    <property type="component" value="Chromosome 9"/>
</dbReference>
<feature type="compositionally biased region" description="Low complexity" evidence="1">
    <location>
        <begin position="70"/>
        <end position="84"/>
    </location>
</feature>